<feature type="transmembrane region" description="Helical" evidence="1">
    <location>
        <begin position="15"/>
        <end position="35"/>
    </location>
</feature>
<keyword evidence="1" id="KW-0472">Membrane</keyword>
<name>A0AAT9UPY0_9POXV</name>
<dbReference type="EMBL" id="OQ865376">
    <property type="protein sequence ID" value="WHV01408.1"/>
    <property type="molecule type" value="Genomic_DNA"/>
</dbReference>
<reference evidence="2" key="1">
    <citation type="submission" date="2023-04" db="EMBL/GenBank/DDBJ databases">
        <title>Genomic characterization of avipoxvirus isolates from Andean condor (Vultur gryphus).</title>
        <authorList>
            <person name="Butt S.L."/>
            <person name="Do Nascimento G.M."/>
            <person name="Tripathy D.N."/>
            <person name="Diel D.G."/>
        </authorList>
    </citation>
    <scope>NUCLEOTIDE SEQUENCE</scope>
    <source>
        <strain evidence="2">CDPV99</strain>
    </source>
</reference>
<dbReference type="InterPro" id="IPR016187">
    <property type="entry name" value="CTDL_fold"/>
</dbReference>
<protein>
    <submittedName>
        <fullName evidence="2">C type lectin domain protein</fullName>
    </submittedName>
</protein>
<organism evidence="2">
    <name type="scientific">Condorpox virus</name>
    <dbReference type="NCBI Taxonomy" id="3049970"/>
    <lineage>
        <taxon>Viruses</taxon>
        <taxon>Varidnaviria</taxon>
        <taxon>Bamfordvirae</taxon>
        <taxon>Nucleocytoviricota</taxon>
        <taxon>Pokkesviricetes</taxon>
        <taxon>Chitovirales</taxon>
        <taxon>Poxviridae</taxon>
        <taxon>Chordopoxvirinae</taxon>
        <taxon>Avipoxvirus</taxon>
    </lineage>
</organism>
<sequence length="147" mass="17045">MDTDHFNLNKLINCLSYFICIVSVFVIITTVISIIPQKKECGIEWIEHNGLCYKLYLDLKWIDAINQCQKEHSSLLQVTDKDLEFFNKFGIGCIWMRNRITSNSTYTIESGGIEMSITFPVVTCTCYENSKIVPSDCDQEKPYICYR</sequence>
<evidence type="ECO:0000313" key="2">
    <source>
        <dbReference type="EMBL" id="WHV01408.1"/>
    </source>
</evidence>
<evidence type="ECO:0000256" key="1">
    <source>
        <dbReference type="SAM" id="Phobius"/>
    </source>
</evidence>
<accession>A0AAT9UPY0</accession>
<gene>
    <name evidence="2" type="ORF">CDPV99-292</name>
</gene>
<proteinExistence type="predicted"/>
<dbReference type="Gene3D" id="3.10.100.10">
    <property type="entry name" value="Mannose-Binding Protein A, subunit A"/>
    <property type="match status" value="1"/>
</dbReference>
<keyword evidence="1" id="KW-0812">Transmembrane</keyword>
<dbReference type="SUPFAM" id="SSF56436">
    <property type="entry name" value="C-type lectin-like"/>
    <property type="match status" value="1"/>
</dbReference>
<dbReference type="InterPro" id="IPR016186">
    <property type="entry name" value="C-type_lectin-like/link_sf"/>
</dbReference>
<keyword evidence="1" id="KW-1133">Transmembrane helix</keyword>